<protein>
    <submittedName>
        <fullName evidence="4">TetR/AcrR family transcriptional regulator</fullName>
    </submittedName>
</protein>
<proteinExistence type="predicted"/>
<dbReference type="Gene3D" id="1.10.357.10">
    <property type="entry name" value="Tetracycline Repressor, domain 2"/>
    <property type="match status" value="1"/>
</dbReference>
<sequence>MEKIDRRVQRTNQALQNAFRTLMQETSYRNITVKKLTETAKVNRKTFYLHYDSIDDFSNTIVDKASEKFLSVIVDQSLRKNLIKPGYIFDQVFDLFRESGDFYKIMTTSSDYEFLSRKIELKVAIGFADAIEKEFGVDHIDAYICANFLIRNTMLMFRLYDKNKFDFDLCDFRERLIRLNESGLATFLDLGPRTEK</sequence>
<comment type="caution">
    <text evidence="4">The sequence shown here is derived from an EMBL/GenBank/DDBJ whole genome shotgun (WGS) entry which is preliminary data.</text>
</comment>
<feature type="domain" description="HTH tetR-type" evidence="3">
    <location>
        <begin position="9"/>
        <end position="69"/>
    </location>
</feature>
<name>A0A4Z0JSW4_9LACO</name>
<evidence type="ECO:0000313" key="5">
    <source>
        <dbReference type="Proteomes" id="UP000298021"/>
    </source>
</evidence>
<dbReference type="AlphaFoldDB" id="A0A4Z0JSW4"/>
<dbReference type="GO" id="GO:0003677">
    <property type="term" value="F:DNA binding"/>
    <property type="evidence" value="ECO:0007669"/>
    <property type="project" value="UniProtKB-UniRule"/>
</dbReference>
<dbReference type="EMBL" id="RKLY01000002">
    <property type="protein sequence ID" value="TGD25140.1"/>
    <property type="molecule type" value="Genomic_DNA"/>
</dbReference>
<dbReference type="InterPro" id="IPR009057">
    <property type="entry name" value="Homeodomain-like_sf"/>
</dbReference>
<keyword evidence="1 2" id="KW-0238">DNA-binding</keyword>
<evidence type="ECO:0000259" key="3">
    <source>
        <dbReference type="PROSITE" id="PS50977"/>
    </source>
</evidence>
<dbReference type="PANTHER" id="PTHR43479">
    <property type="entry name" value="ACREF/ENVCD OPERON REPRESSOR-RELATED"/>
    <property type="match status" value="1"/>
</dbReference>
<organism evidence="4 5">
    <name type="scientific">Companilactobacillus suantsaicola</name>
    <dbReference type="NCBI Taxonomy" id="2487723"/>
    <lineage>
        <taxon>Bacteria</taxon>
        <taxon>Bacillati</taxon>
        <taxon>Bacillota</taxon>
        <taxon>Bacilli</taxon>
        <taxon>Lactobacillales</taxon>
        <taxon>Lactobacillaceae</taxon>
        <taxon>Companilactobacillus</taxon>
    </lineage>
</organism>
<reference evidence="4 5" key="1">
    <citation type="submission" date="2018-10" db="EMBL/GenBank/DDBJ databases">
        <title>Lactobacillus sp. R7 and Lactobacillus sp. R19 isolated from fermented mustard green product of Taiwan.</title>
        <authorList>
            <person name="Lin S.-T."/>
        </authorList>
    </citation>
    <scope>NUCLEOTIDE SEQUENCE [LARGE SCALE GENOMIC DNA]</scope>
    <source>
        <strain evidence="4 5">BCRC 81127</strain>
    </source>
</reference>
<dbReference type="PANTHER" id="PTHR43479:SF7">
    <property type="entry name" value="TETR-FAMILY TRANSCRIPTIONAL REGULATOR"/>
    <property type="match status" value="1"/>
</dbReference>
<dbReference type="SUPFAM" id="SSF46689">
    <property type="entry name" value="Homeodomain-like"/>
    <property type="match status" value="1"/>
</dbReference>
<dbReference type="OrthoDB" id="9810250at2"/>
<dbReference type="RefSeq" id="WP_135371172.1">
    <property type="nucleotide sequence ID" value="NZ_RKLY01000002.1"/>
</dbReference>
<evidence type="ECO:0000256" key="2">
    <source>
        <dbReference type="PROSITE-ProRule" id="PRU00335"/>
    </source>
</evidence>
<keyword evidence="5" id="KW-1185">Reference proteome</keyword>
<dbReference type="InterPro" id="IPR001647">
    <property type="entry name" value="HTH_TetR"/>
</dbReference>
<dbReference type="Proteomes" id="UP000298021">
    <property type="component" value="Unassembled WGS sequence"/>
</dbReference>
<dbReference type="InterPro" id="IPR050624">
    <property type="entry name" value="HTH-type_Tx_Regulator"/>
</dbReference>
<gene>
    <name evidence="4" type="ORF">EGT49_01410</name>
</gene>
<dbReference type="PROSITE" id="PS50977">
    <property type="entry name" value="HTH_TETR_2"/>
    <property type="match status" value="1"/>
</dbReference>
<feature type="DNA-binding region" description="H-T-H motif" evidence="2">
    <location>
        <begin position="32"/>
        <end position="51"/>
    </location>
</feature>
<evidence type="ECO:0000313" key="4">
    <source>
        <dbReference type="EMBL" id="TGD25140.1"/>
    </source>
</evidence>
<accession>A0A4Z0JSW4</accession>
<evidence type="ECO:0000256" key="1">
    <source>
        <dbReference type="ARBA" id="ARBA00023125"/>
    </source>
</evidence>